<feature type="repeat" description="Lumazine-binding" evidence="10">
    <location>
        <begin position="12"/>
        <end position="107"/>
    </location>
</feature>
<feature type="domain" description="Lumazine-binding" evidence="11">
    <location>
        <begin position="12"/>
        <end position="107"/>
    </location>
</feature>
<comment type="function">
    <text evidence="2">Catalyzes the dismutation of two molecules of 6,7-dimethyl-8-ribityllumazine, resulting in the formation of riboflavin and 5-amino-6-(D-ribitylamino)uracil.</text>
</comment>
<evidence type="ECO:0000313" key="13">
    <source>
        <dbReference type="Proteomes" id="UP000002019"/>
    </source>
</evidence>
<name>B0VGB6_CLOAI</name>
<dbReference type="Pfam" id="PF00677">
    <property type="entry name" value="Lum_binding"/>
    <property type="match status" value="2"/>
</dbReference>
<evidence type="ECO:0000313" key="12">
    <source>
        <dbReference type="EMBL" id="CAO80353.1"/>
    </source>
</evidence>
<feature type="domain" description="Lumazine-binding" evidence="11">
    <location>
        <begin position="108"/>
        <end position="204"/>
    </location>
</feature>
<evidence type="ECO:0000256" key="3">
    <source>
        <dbReference type="ARBA" id="ARBA00004887"/>
    </source>
</evidence>
<evidence type="ECO:0000256" key="4">
    <source>
        <dbReference type="ARBA" id="ARBA00012827"/>
    </source>
</evidence>
<keyword evidence="7" id="KW-0808">Transferase</keyword>
<dbReference type="EMBL" id="CU466930">
    <property type="protein sequence ID" value="CAO80353.1"/>
    <property type="molecule type" value="Genomic_DNA"/>
</dbReference>
<evidence type="ECO:0000259" key="11">
    <source>
        <dbReference type="PROSITE" id="PS51177"/>
    </source>
</evidence>
<comment type="pathway">
    <text evidence="3">Cofactor biosynthesis; riboflavin biosynthesis; riboflavin from 2-hydroxy-3-oxobutyl phosphate and 5-amino-6-(D-ribitylamino)uracil: step 2/2.</text>
</comment>
<dbReference type="eggNOG" id="COG0307">
    <property type="taxonomic scope" value="Bacteria"/>
</dbReference>
<dbReference type="InterPro" id="IPR026017">
    <property type="entry name" value="Lumazine-bd_dom"/>
</dbReference>
<protein>
    <recommendedName>
        <fullName evidence="5 9">Riboflavin synthase</fullName>
        <ecNumber evidence="4 9">2.5.1.9</ecNumber>
    </recommendedName>
</protein>
<dbReference type="GO" id="GO:0004746">
    <property type="term" value="F:riboflavin synthase activity"/>
    <property type="evidence" value="ECO:0007669"/>
    <property type="project" value="UniProtKB-UniRule"/>
</dbReference>
<dbReference type="STRING" id="459349.CLOAM0451"/>
<dbReference type="EC" id="2.5.1.9" evidence="4 9"/>
<proteinExistence type="predicted"/>
<dbReference type="NCBIfam" id="TIGR00187">
    <property type="entry name" value="ribE"/>
    <property type="match status" value="1"/>
</dbReference>
<dbReference type="PANTHER" id="PTHR21098">
    <property type="entry name" value="RIBOFLAVIN SYNTHASE ALPHA CHAIN"/>
    <property type="match status" value="1"/>
</dbReference>
<evidence type="ECO:0000256" key="2">
    <source>
        <dbReference type="ARBA" id="ARBA00002803"/>
    </source>
</evidence>
<keyword evidence="8" id="KW-0677">Repeat</keyword>
<organism evidence="12 13">
    <name type="scientific">Cloacimonas acidaminovorans (strain Evry)</name>
    <dbReference type="NCBI Taxonomy" id="459349"/>
    <lineage>
        <taxon>Bacteria</taxon>
        <taxon>Pseudomonadati</taxon>
        <taxon>Candidatus Cloacimonadota</taxon>
        <taxon>Candidatus Cloacimonadia</taxon>
        <taxon>Candidatus Cloacimonadales</taxon>
        <taxon>Candidatus Cloacimonadaceae</taxon>
        <taxon>Candidatus Cloacimonas</taxon>
    </lineage>
</organism>
<dbReference type="PROSITE" id="PS51177">
    <property type="entry name" value="LUMAZINE_BIND"/>
    <property type="match status" value="2"/>
</dbReference>
<evidence type="ECO:0000256" key="6">
    <source>
        <dbReference type="ARBA" id="ARBA00022619"/>
    </source>
</evidence>
<dbReference type="RefSeq" id="WP_015424214.1">
    <property type="nucleotide sequence ID" value="NC_020449.1"/>
</dbReference>
<dbReference type="PIRSF" id="PIRSF000498">
    <property type="entry name" value="Riboflavin_syn_A"/>
    <property type="match status" value="1"/>
</dbReference>
<dbReference type="InterPro" id="IPR023366">
    <property type="entry name" value="ATP_synth_asu-like_sf"/>
</dbReference>
<dbReference type="GO" id="GO:0009231">
    <property type="term" value="P:riboflavin biosynthetic process"/>
    <property type="evidence" value="ECO:0007669"/>
    <property type="project" value="UniProtKB-KW"/>
</dbReference>
<dbReference type="HOGENOM" id="CLU_034388_2_0_0"/>
<keyword evidence="13" id="KW-1185">Reference proteome</keyword>
<dbReference type="FunFam" id="2.40.30.20:FF:000003">
    <property type="entry name" value="Riboflavin synthase, alpha subunit"/>
    <property type="match status" value="1"/>
</dbReference>
<dbReference type="AlphaFoldDB" id="B0VGB6"/>
<evidence type="ECO:0000256" key="10">
    <source>
        <dbReference type="PROSITE-ProRule" id="PRU00524"/>
    </source>
</evidence>
<dbReference type="SUPFAM" id="SSF63380">
    <property type="entry name" value="Riboflavin synthase domain-like"/>
    <property type="match status" value="2"/>
</dbReference>
<evidence type="ECO:0000256" key="1">
    <source>
        <dbReference type="ARBA" id="ARBA00000968"/>
    </source>
</evidence>
<accession>B0VGB6</accession>
<dbReference type="InterPro" id="IPR001783">
    <property type="entry name" value="Lumazine-bd"/>
</dbReference>
<dbReference type="CDD" id="cd00402">
    <property type="entry name" value="Riboflavin_synthase_like"/>
    <property type="match status" value="1"/>
</dbReference>
<dbReference type="KEGG" id="caci:CLOAM0451"/>
<evidence type="ECO:0000256" key="8">
    <source>
        <dbReference type="ARBA" id="ARBA00022737"/>
    </source>
</evidence>
<dbReference type="Gene3D" id="2.40.30.20">
    <property type="match status" value="2"/>
</dbReference>
<dbReference type="Proteomes" id="UP000002019">
    <property type="component" value="Chromosome"/>
</dbReference>
<gene>
    <name evidence="12" type="ordered locus">CLOAM0451</name>
</gene>
<keyword evidence="6" id="KW-0686">Riboflavin biosynthesis</keyword>
<evidence type="ECO:0000256" key="7">
    <source>
        <dbReference type="ARBA" id="ARBA00022679"/>
    </source>
</evidence>
<sequence>MPGNADIPFSNMFTGIIEATEKIITLQPISGKKLITISRPAIFDDLKIGCSIACDGICLTVVQFDDKAFTVEIMNETLQKSTAKNWTSGKILNLERALKLNSRVDGHFVQGHIDRELRLISHLKREGTDYLHLEFPRQESNLIVPQGAIALNGVSLTIAEIRSNYFSVALIGHTLTHTNLGTIKTGEKVNVEYDILGKYVLSQIPKG</sequence>
<evidence type="ECO:0000256" key="9">
    <source>
        <dbReference type="NCBIfam" id="TIGR00187"/>
    </source>
</evidence>
<reference evidence="12 13" key="1">
    <citation type="journal article" date="2008" name="J. Bacteriol.">
        <title>'Candidatus Cloacamonas acidaminovorans': genome sequence reconstruction provides a first glimpse of a new bacterial division.</title>
        <authorList>
            <person name="Pelletier E."/>
            <person name="Kreimeyer A."/>
            <person name="Bocs S."/>
            <person name="Rouy Z."/>
            <person name="Gyapay G."/>
            <person name="Chouari R."/>
            <person name="Riviere D."/>
            <person name="Ganesan A."/>
            <person name="Daegelen P."/>
            <person name="Sghir A."/>
            <person name="Cohen G.N."/>
            <person name="Medigue C."/>
            <person name="Weissenbach J."/>
            <person name="Le Paslier D."/>
        </authorList>
    </citation>
    <scope>NUCLEOTIDE SEQUENCE [LARGE SCALE GENOMIC DNA]</scope>
    <source>
        <strain evidence="13">Evry</strain>
    </source>
</reference>
<evidence type="ECO:0000256" key="5">
    <source>
        <dbReference type="ARBA" id="ARBA00013950"/>
    </source>
</evidence>
<dbReference type="NCBIfam" id="NF006767">
    <property type="entry name" value="PRK09289.1"/>
    <property type="match status" value="1"/>
</dbReference>
<dbReference type="OrthoDB" id="9788537at2"/>
<dbReference type="InterPro" id="IPR017938">
    <property type="entry name" value="Riboflavin_synthase-like_b-brl"/>
</dbReference>
<comment type="catalytic activity">
    <reaction evidence="1">
        <text>2 6,7-dimethyl-8-(1-D-ribityl)lumazine + H(+) = 5-amino-6-(D-ribitylamino)uracil + riboflavin</text>
        <dbReference type="Rhea" id="RHEA:20772"/>
        <dbReference type="ChEBI" id="CHEBI:15378"/>
        <dbReference type="ChEBI" id="CHEBI:15934"/>
        <dbReference type="ChEBI" id="CHEBI:57986"/>
        <dbReference type="ChEBI" id="CHEBI:58201"/>
        <dbReference type="EC" id="2.5.1.9"/>
    </reaction>
</comment>
<feature type="repeat" description="Lumazine-binding" evidence="10">
    <location>
        <begin position="108"/>
        <end position="204"/>
    </location>
</feature>
<dbReference type="PANTHER" id="PTHR21098:SF0">
    <property type="entry name" value="RIBOFLAVIN SYNTHASE"/>
    <property type="match status" value="1"/>
</dbReference>